<dbReference type="EMBL" id="MN738888">
    <property type="protein sequence ID" value="QHT29948.1"/>
    <property type="molecule type" value="Genomic_DNA"/>
</dbReference>
<evidence type="ECO:0000313" key="1">
    <source>
        <dbReference type="EMBL" id="QHT29948.1"/>
    </source>
</evidence>
<proteinExistence type="predicted"/>
<protein>
    <submittedName>
        <fullName evidence="1">Uncharacterized protein</fullName>
    </submittedName>
</protein>
<name>A0A6C0ELN1_9ZZZZ</name>
<dbReference type="AlphaFoldDB" id="A0A6C0ELN1"/>
<sequence>MSCSEYLTRQQLRLPKYIDTRPRMTCGQMTEIKRQNASAVYEQFLPATACVTTLNAPSTRTVSATIARGHSVKDASAYVSHASANATAMMLKPANVKAAQIQATCYGPIANFNGSGQSLEQIRELNDTIKMSTLLSTTDPNYRKEDIVYKARQSINNCCQMCGKVNFASACACTGLSPGAINSATGGPAWKNTYIYPRTVT</sequence>
<accession>A0A6C0ELN1</accession>
<organism evidence="1">
    <name type="scientific">viral metagenome</name>
    <dbReference type="NCBI Taxonomy" id="1070528"/>
    <lineage>
        <taxon>unclassified sequences</taxon>
        <taxon>metagenomes</taxon>
        <taxon>organismal metagenomes</taxon>
    </lineage>
</organism>
<reference evidence="1" key="1">
    <citation type="journal article" date="2020" name="Nature">
        <title>Giant virus diversity and host interactions through global metagenomics.</title>
        <authorList>
            <person name="Schulz F."/>
            <person name="Roux S."/>
            <person name="Paez-Espino D."/>
            <person name="Jungbluth S."/>
            <person name="Walsh D.A."/>
            <person name="Denef V.J."/>
            <person name="McMahon K.D."/>
            <person name="Konstantinidis K.T."/>
            <person name="Eloe-Fadrosh E.A."/>
            <person name="Kyrpides N.C."/>
            <person name="Woyke T."/>
        </authorList>
    </citation>
    <scope>NUCLEOTIDE SEQUENCE</scope>
    <source>
        <strain evidence="1">GVMAG-M-3300009068-25</strain>
    </source>
</reference>